<dbReference type="InterPro" id="IPR052183">
    <property type="entry name" value="IS_Transposase"/>
</dbReference>
<dbReference type="AlphaFoldDB" id="K7A3A6"/>
<dbReference type="OrthoDB" id="4315389at2"/>
<dbReference type="KEGG" id="gps:C427_2371"/>
<keyword evidence="3" id="KW-1185">Reference proteome</keyword>
<dbReference type="EMBL" id="CP003837">
    <property type="protein sequence ID" value="AGH44480.1"/>
    <property type="molecule type" value="Genomic_DNA"/>
</dbReference>
<accession>K7A3A6</accession>
<dbReference type="PATRIC" id="fig|1129794.4.peg.2351"/>
<evidence type="ECO:0000259" key="1">
    <source>
        <dbReference type="Pfam" id="PF13610"/>
    </source>
</evidence>
<evidence type="ECO:0000313" key="3">
    <source>
        <dbReference type="Proteomes" id="UP000011864"/>
    </source>
</evidence>
<dbReference type="InterPro" id="IPR032874">
    <property type="entry name" value="DDE_dom"/>
</dbReference>
<gene>
    <name evidence="2" type="ORF">C427_2371</name>
</gene>
<dbReference type="eggNOG" id="COG3316">
    <property type="taxonomic scope" value="Bacteria"/>
</dbReference>
<dbReference type="Pfam" id="PF13610">
    <property type="entry name" value="DDE_Tnp_IS240"/>
    <property type="match status" value="2"/>
</dbReference>
<proteinExistence type="predicted"/>
<reference evidence="2 3" key="1">
    <citation type="journal article" date="2013" name="Genome Announc.">
        <title>Complete Genome Sequence of Glaciecola psychrophila Strain 170T.</title>
        <authorList>
            <person name="Yin J."/>
            <person name="Chen J."/>
            <person name="Liu G."/>
            <person name="Yu Y."/>
            <person name="Song L."/>
            <person name="Wang X."/>
            <person name="Qu X."/>
        </authorList>
    </citation>
    <scope>NUCLEOTIDE SEQUENCE [LARGE SCALE GENOMIC DNA]</scope>
    <source>
        <strain evidence="2 3">170</strain>
    </source>
</reference>
<feature type="domain" description="DDE" evidence="1">
    <location>
        <begin position="75"/>
        <end position="115"/>
    </location>
</feature>
<dbReference type="Proteomes" id="UP000011864">
    <property type="component" value="Chromosome"/>
</dbReference>
<organism evidence="2 3">
    <name type="scientific">Paraglaciecola psychrophila 170</name>
    <dbReference type="NCBI Taxonomy" id="1129794"/>
    <lineage>
        <taxon>Bacteria</taxon>
        <taxon>Pseudomonadati</taxon>
        <taxon>Pseudomonadota</taxon>
        <taxon>Gammaproteobacteria</taxon>
        <taxon>Alteromonadales</taxon>
        <taxon>Alteromonadaceae</taxon>
        <taxon>Paraglaciecola</taxon>
    </lineage>
</organism>
<dbReference type="PANTHER" id="PTHR35528:SF3">
    <property type="entry name" value="BLL1675 PROTEIN"/>
    <property type="match status" value="1"/>
</dbReference>
<protein>
    <recommendedName>
        <fullName evidence="1">DDE domain-containing protein</fullName>
    </recommendedName>
</protein>
<dbReference type="STRING" id="1129794.C427_2371"/>
<name>K7A3A6_9ALTE</name>
<dbReference type="PANTHER" id="PTHR35528">
    <property type="entry name" value="BLL1675 PROTEIN"/>
    <property type="match status" value="1"/>
</dbReference>
<sequence>MQNTNIYPGYRYPPQIISHAVWLYHRFTLSFSDIEELLAARGINVSYETVRNWCYKFGQRYCSKIRKNRGRLGDTWYLDEVFIKINGVLHYLWRAVDQDGDEIDILVQKRKDKHAKELIPGVEHSTQHYENNRYELSHQPSRQQERQMRKFKSQGQAQRFLSCHGVVNNLFRLGRHLMKANNYRFIRDKSFIEWNRASYVQNLA</sequence>
<dbReference type="RefSeq" id="WP_007636572.1">
    <property type="nucleotide sequence ID" value="NC_020514.1"/>
</dbReference>
<feature type="domain" description="DDE" evidence="1">
    <location>
        <begin position="120"/>
        <end position="172"/>
    </location>
</feature>
<dbReference type="HOGENOM" id="CLU_067322_1_2_6"/>
<evidence type="ECO:0000313" key="2">
    <source>
        <dbReference type="EMBL" id="AGH44480.1"/>
    </source>
</evidence>